<dbReference type="eggNOG" id="COG4313">
    <property type="taxonomic scope" value="Bacteria"/>
</dbReference>
<protein>
    <recommendedName>
        <fullName evidence="3">Transporter</fullName>
    </recommendedName>
</protein>
<keyword evidence="2" id="KW-1185">Reference proteome</keyword>
<evidence type="ECO:0000313" key="1">
    <source>
        <dbReference type="EMBL" id="AFH49646.1"/>
    </source>
</evidence>
<dbReference type="EMBL" id="CP003418">
    <property type="protein sequence ID" value="AFH49646.1"/>
    <property type="molecule type" value="Genomic_DNA"/>
</dbReference>
<evidence type="ECO:0000313" key="2">
    <source>
        <dbReference type="Proteomes" id="UP000007394"/>
    </source>
</evidence>
<dbReference type="RefSeq" id="WP_014560795.1">
    <property type="nucleotide sequence ID" value="NC_017464.1"/>
</dbReference>
<dbReference type="STRING" id="945713.IALB_1940"/>
<proteinExistence type="predicted"/>
<reference evidence="1 2" key="1">
    <citation type="journal article" date="2012" name="Front. Microbiol.">
        <title>Complete genome of Ignavibacterium album, a metabolically versatile, flagellated, facultative anaerobe from the phylum Chlorobi.</title>
        <authorList>
            <person name="Liu Z."/>
            <person name="Frigaard N.-U."/>
            <person name="Vogl K."/>
            <person name="Iino T."/>
            <person name="Ohkuma M."/>
            <person name="Overmann J."/>
            <person name="Bryant D.A."/>
        </authorList>
    </citation>
    <scope>NUCLEOTIDE SEQUENCE [LARGE SCALE GENOMIC DNA]</scope>
    <source>
        <strain evidence="2">DSM 19864 / JCM 16511 / NBRC 101810 / Mat9-16</strain>
    </source>
</reference>
<dbReference type="Proteomes" id="UP000007394">
    <property type="component" value="Chromosome"/>
</dbReference>
<accession>I0AKY9</accession>
<sequence>MKRFASVIWLITIVGIIHHSYAQGCCTAGSSTFGGLERGISKEGTLNLGLGFINTSLNATYYGREKISDPLNRISNVSSFNAEIEYGLAAGVSVLIVGNFSIKNRETTVRSSIDNSKEELNFEGKGVGDLIITGKYEIITPTILSSLGLTIGGGVKLPVGSYTQEVAGSRLAIDLQPGTGSTDVLLWANFYKGFQPLNFALILNSLYRYAGSNLDGYRFGDELIMTFGGEYYIEDYLILSSSLRFRFANKDFWGGRFLPSTGGAYVDFTPGLVYTEKLYNLKAFIQLPVYRNVQGIQLTTSVVVGAELLFKFNLIKENR</sequence>
<evidence type="ECO:0008006" key="3">
    <source>
        <dbReference type="Google" id="ProtNLM"/>
    </source>
</evidence>
<dbReference type="HOGENOM" id="CLU_870892_0_0_10"/>
<dbReference type="PATRIC" id="fig|945713.3.peg.1945"/>
<dbReference type="KEGG" id="ial:IALB_1940"/>
<organism evidence="1 2">
    <name type="scientific">Ignavibacterium album (strain DSM 19864 / JCM 16511 / NBRC 101810 / Mat9-16)</name>
    <dbReference type="NCBI Taxonomy" id="945713"/>
    <lineage>
        <taxon>Bacteria</taxon>
        <taxon>Pseudomonadati</taxon>
        <taxon>Ignavibacteriota</taxon>
        <taxon>Ignavibacteria</taxon>
        <taxon>Ignavibacteriales</taxon>
        <taxon>Ignavibacteriaceae</taxon>
        <taxon>Ignavibacterium</taxon>
    </lineage>
</organism>
<name>I0AKY9_IGNAJ</name>
<gene>
    <name evidence="1" type="ordered locus">IALB_1940</name>
</gene>
<dbReference type="AlphaFoldDB" id="I0AKY9"/>
<dbReference type="OrthoDB" id="1405967at2"/>